<organism evidence="22 23">
    <name type="scientific">Seminavis robusta</name>
    <dbReference type="NCBI Taxonomy" id="568900"/>
    <lineage>
        <taxon>Eukaryota</taxon>
        <taxon>Sar</taxon>
        <taxon>Stramenopiles</taxon>
        <taxon>Ochrophyta</taxon>
        <taxon>Bacillariophyta</taxon>
        <taxon>Bacillariophyceae</taxon>
        <taxon>Bacillariophycidae</taxon>
        <taxon>Naviculales</taxon>
        <taxon>Naviculaceae</taxon>
        <taxon>Seminavis</taxon>
    </lineage>
</organism>
<dbReference type="InterPro" id="IPR043538">
    <property type="entry name" value="XYLT"/>
</dbReference>
<dbReference type="PANTHER" id="PTHR46025:SF3">
    <property type="entry name" value="XYLOSYLTRANSFERASE OXT"/>
    <property type="match status" value="1"/>
</dbReference>
<dbReference type="AlphaFoldDB" id="A0A9N8DT81"/>
<evidence type="ECO:0000256" key="1">
    <source>
        <dbReference type="ARBA" id="ARBA00004323"/>
    </source>
</evidence>
<comment type="pathway">
    <text evidence="4">Glycan metabolism; heparan sulfate biosynthesis.</text>
</comment>
<keyword evidence="15 21" id="KW-0472">Membrane</keyword>
<comment type="subcellular location">
    <subcellularLocation>
        <location evidence="2">Endoplasmic reticulum membrane</location>
        <topology evidence="2">Single-pass type II membrane protein</topology>
    </subcellularLocation>
    <subcellularLocation>
        <location evidence="1">Golgi apparatus membrane</location>
        <topology evidence="1">Single-pass type II membrane protein</topology>
    </subcellularLocation>
</comment>
<evidence type="ECO:0000256" key="8">
    <source>
        <dbReference type="ARBA" id="ARBA00022679"/>
    </source>
</evidence>
<keyword evidence="7" id="KW-0328">Glycosyltransferase</keyword>
<keyword evidence="23" id="KW-1185">Reference proteome</keyword>
<dbReference type="GO" id="GO:0005789">
    <property type="term" value="C:endoplasmic reticulum membrane"/>
    <property type="evidence" value="ECO:0007669"/>
    <property type="project" value="UniProtKB-SubCell"/>
</dbReference>
<protein>
    <recommendedName>
        <fullName evidence="6">protein xylosyltransferase</fullName>
        <ecNumber evidence="6">2.4.2.26</ecNumber>
    </recommendedName>
    <alternativeName>
        <fullName evidence="18">Peptide O-xylosyltransferase</fullName>
    </alternativeName>
</protein>
<evidence type="ECO:0000256" key="9">
    <source>
        <dbReference type="ARBA" id="ARBA00022692"/>
    </source>
</evidence>
<evidence type="ECO:0000256" key="4">
    <source>
        <dbReference type="ARBA" id="ARBA00005093"/>
    </source>
</evidence>
<keyword evidence="14" id="KW-0333">Golgi apparatus</keyword>
<evidence type="ECO:0000256" key="20">
    <source>
        <dbReference type="SAM" id="MobiDB-lite"/>
    </source>
</evidence>
<dbReference type="EC" id="2.4.2.26" evidence="6"/>
<evidence type="ECO:0000256" key="17">
    <source>
        <dbReference type="ARBA" id="ARBA00023180"/>
    </source>
</evidence>
<evidence type="ECO:0000256" key="21">
    <source>
        <dbReference type="SAM" id="Phobius"/>
    </source>
</evidence>
<keyword evidence="17" id="KW-0325">Glycoprotein</keyword>
<dbReference type="InterPro" id="IPR003406">
    <property type="entry name" value="Glyco_trans_14"/>
</dbReference>
<evidence type="ECO:0000256" key="2">
    <source>
        <dbReference type="ARBA" id="ARBA00004648"/>
    </source>
</evidence>
<dbReference type="GO" id="GO:0015012">
    <property type="term" value="P:heparan sulfate proteoglycan biosynthetic process"/>
    <property type="evidence" value="ECO:0007669"/>
    <property type="project" value="TreeGrafter"/>
</dbReference>
<keyword evidence="13 21" id="KW-1133">Transmembrane helix</keyword>
<evidence type="ECO:0000313" key="22">
    <source>
        <dbReference type="EMBL" id="CAB9507915.1"/>
    </source>
</evidence>
<keyword evidence="11" id="KW-0256">Endoplasmic reticulum</keyword>
<evidence type="ECO:0000256" key="5">
    <source>
        <dbReference type="ARBA" id="ARBA00010195"/>
    </source>
</evidence>
<proteinExistence type="inferred from homology"/>
<comment type="pathway">
    <text evidence="3">Glycan metabolism; chondroitin sulfate biosynthesis.</text>
</comment>
<evidence type="ECO:0000256" key="15">
    <source>
        <dbReference type="ARBA" id="ARBA00023136"/>
    </source>
</evidence>
<keyword evidence="10" id="KW-0479">Metal-binding</keyword>
<evidence type="ECO:0000256" key="19">
    <source>
        <dbReference type="ARBA" id="ARBA00047847"/>
    </source>
</evidence>
<evidence type="ECO:0000256" key="11">
    <source>
        <dbReference type="ARBA" id="ARBA00022824"/>
    </source>
</evidence>
<evidence type="ECO:0000256" key="10">
    <source>
        <dbReference type="ARBA" id="ARBA00022723"/>
    </source>
</evidence>
<evidence type="ECO:0000256" key="13">
    <source>
        <dbReference type="ARBA" id="ARBA00022989"/>
    </source>
</evidence>
<evidence type="ECO:0000256" key="3">
    <source>
        <dbReference type="ARBA" id="ARBA00004840"/>
    </source>
</evidence>
<comment type="similarity">
    <text evidence="5">Belongs to the glycosyltransferase 14 family. XylT subfamily.</text>
</comment>
<evidence type="ECO:0000313" key="23">
    <source>
        <dbReference type="Proteomes" id="UP001153069"/>
    </source>
</evidence>
<evidence type="ECO:0000256" key="12">
    <source>
        <dbReference type="ARBA" id="ARBA00022968"/>
    </source>
</evidence>
<feature type="compositionally biased region" description="Polar residues" evidence="20">
    <location>
        <begin position="776"/>
        <end position="794"/>
    </location>
</feature>
<feature type="region of interest" description="Disordered" evidence="20">
    <location>
        <begin position="771"/>
        <end position="806"/>
    </location>
</feature>
<feature type="transmembrane region" description="Helical" evidence="21">
    <location>
        <begin position="27"/>
        <end position="47"/>
    </location>
</feature>
<evidence type="ECO:0000256" key="14">
    <source>
        <dbReference type="ARBA" id="ARBA00023034"/>
    </source>
</evidence>
<keyword evidence="12" id="KW-0735">Signal-anchor</keyword>
<comment type="caution">
    <text evidence="22">The sequence shown here is derived from an EMBL/GenBank/DDBJ whole genome shotgun (WGS) entry which is preliminary data.</text>
</comment>
<name>A0A9N8DT81_9STRA</name>
<keyword evidence="9 21" id="KW-0812">Transmembrane</keyword>
<gene>
    <name evidence="22" type="ORF">SEMRO_325_G117790.1</name>
</gene>
<evidence type="ECO:0000256" key="7">
    <source>
        <dbReference type="ARBA" id="ARBA00022676"/>
    </source>
</evidence>
<dbReference type="GO" id="GO:0000139">
    <property type="term" value="C:Golgi membrane"/>
    <property type="evidence" value="ECO:0007669"/>
    <property type="project" value="UniProtKB-SubCell"/>
</dbReference>
<reference evidence="22" key="1">
    <citation type="submission" date="2020-06" db="EMBL/GenBank/DDBJ databases">
        <authorList>
            <consortium name="Plant Systems Biology data submission"/>
        </authorList>
    </citation>
    <scope>NUCLEOTIDE SEQUENCE</scope>
    <source>
        <strain evidence="22">D6</strain>
    </source>
</reference>
<dbReference type="GO" id="GO:0050650">
    <property type="term" value="P:chondroitin sulfate proteoglycan biosynthetic process"/>
    <property type="evidence" value="ECO:0007669"/>
    <property type="project" value="TreeGrafter"/>
</dbReference>
<keyword evidence="16" id="KW-1015">Disulfide bond</keyword>
<dbReference type="PANTHER" id="PTHR46025">
    <property type="entry name" value="XYLOSYLTRANSFERASE OXT"/>
    <property type="match status" value="1"/>
</dbReference>
<dbReference type="EMBL" id="CAICTM010000324">
    <property type="protein sequence ID" value="CAB9507915.1"/>
    <property type="molecule type" value="Genomic_DNA"/>
</dbReference>
<dbReference type="OrthoDB" id="2019572at2759"/>
<evidence type="ECO:0000256" key="18">
    <source>
        <dbReference type="ARBA" id="ARBA00042865"/>
    </source>
</evidence>
<dbReference type="GO" id="GO:0030158">
    <property type="term" value="F:protein xylosyltransferase activity"/>
    <property type="evidence" value="ECO:0007669"/>
    <property type="project" value="UniProtKB-EC"/>
</dbReference>
<evidence type="ECO:0000256" key="16">
    <source>
        <dbReference type="ARBA" id="ARBA00023157"/>
    </source>
</evidence>
<evidence type="ECO:0000256" key="6">
    <source>
        <dbReference type="ARBA" id="ARBA00011972"/>
    </source>
</evidence>
<sequence>MKKRPGHGKMHGDGVVRKRVAVQSWQLFLRFLLVVFIWMPLSTGLTYDNDFNDPQEAPTRHTKTKRRTHVPMEDLALGGMEPEEAAQQVLRRIGSGVEGRLTKLFEKATTPECRSKIAEHFGYFMNAIGTERSLPFQDVTFRNECPSPPTYNYDNPDPALHLGMIQNKTYKPDDGIYKQPEDLRFCYAIMTHEHAHETIRLMEALHEPGHVFIVHVDAKEASQETHYELKQYASSRPHIHILDHPNRVSVNWGGFSMVNATLQMLHYSFEKDLEYDKFIHLASTNYPLASNAKIRETIANYPIDANLVHVVLKPSRPKLASWHYFVECDDAVHRIYRLPPLINATAGVELYTSSQWFTLSREFARYLAYPRPNTFVYEFLQYAQHVVVADETFFGTALLHSPYCDKHHNWNFVHLQFDQWENQVALEERDPKKCIMPDPNHCGRSPTTITMDYVDLLTLSDDLFARKFADNPDVKDVLDRHRLEQQQLYNDNSTAKAVPSRVNTTFEGQGVLIVAKDTVSSDTPLCVGLGPTGNYAKLVPCFYEGIPPSLAEGWETGAVIVEETPMHNRWRLGPCTPDGNLERQFSAEMKMTPGDYSPTGPRCTLTQVDGIREGRCLDAHSNDIEPGGKARVFPCVKRWPQFYSFGNGALAPQNSMHTNVPKHIVDRIRQSRPDEPPQEAYLCLGVLGRGDKDEEHLYVVETDDENAPDEEIVVKEYDDEEFGSDGFLKLDHFRGEEIVATRCSNVGAVIEWLFVPYILEDDPDVEQATTVDLAGESSNSEAKATQPSQPTCASESCGEPDLKSEQ</sequence>
<dbReference type="GO" id="GO:0046872">
    <property type="term" value="F:metal ion binding"/>
    <property type="evidence" value="ECO:0007669"/>
    <property type="project" value="UniProtKB-KW"/>
</dbReference>
<dbReference type="Proteomes" id="UP001153069">
    <property type="component" value="Unassembled WGS sequence"/>
</dbReference>
<accession>A0A9N8DT81</accession>
<comment type="catalytic activity">
    <reaction evidence="19">
        <text>UDP-alpha-D-xylose + L-seryl-[protein] = 3-O-(beta-D-xylosyl)-L-seryl-[protein] + UDP + H(+)</text>
        <dbReference type="Rhea" id="RHEA:50192"/>
        <dbReference type="Rhea" id="RHEA-COMP:9863"/>
        <dbReference type="Rhea" id="RHEA-COMP:12567"/>
        <dbReference type="ChEBI" id="CHEBI:15378"/>
        <dbReference type="ChEBI" id="CHEBI:29999"/>
        <dbReference type="ChEBI" id="CHEBI:57632"/>
        <dbReference type="ChEBI" id="CHEBI:58223"/>
        <dbReference type="ChEBI" id="CHEBI:132085"/>
        <dbReference type="EC" id="2.4.2.26"/>
    </reaction>
</comment>
<dbReference type="Pfam" id="PF02485">
    <property type="entry name" value="Branch"/>
    <property type="match status" value="1"/>
</dbReference>
<keyword evidence="8" id="KW-0808">Transferase</keyword>